<comment type="caution">
    <text evidence="2">The sequence shown here is derived from an EMBL/GenBank/DDBJ whole genome shotgun (WGS) entry which is preliminary data.</text>
</comment>
<protein>
    <submittedName>
        <fullName evidence="2">Uncharacterized protein</fullName>
    </submittedName>
</protein>
<accession>A0ABS8X6P4</accession>
<evidence type="ECO:0000313" key="3">
    <source>
        <dbReference type="Proteomes" id="UP001320170"/>
    </source>
</evidence>
<evidence type="ECO:0000256" key="1">
    <source>
        <dbReference type="SAM" id="SignalP"/>
    </source>
</evidence>
<keyword evidence="1" id="KW-0732">Signal</keyword>
<feature type="chain" id="PRO_5047488991" evidence="1">
    <location>
        <begin position="24"/>
        <end position="73"/>
    </location>
</feature>
<dbReference type="RefSeq" id="WP_182352582.1">
    <property type="nucleotide sequence ID" value="NZ_JAJSPM010000006.1"/>
</dbReference>
<gene>
    <name evidence="2" type="ORF">LXO92_10305</name>
</gene>
<proteinExistence type="predicted"/>
<organism evidence="2 3">
    <name type="scientific">Legionella resiliens</name>
    <dbReference type="NCBI Taxonomy" id="2905958"/>
    <lineage>
        <taxon>Bacteria</taxon>
        <taxon>Pseudomonadati</taxon>
        <taxon>Pseudomonadota</taxon>
        <taxon>Gammaproteobacteria</taxon>
        <taxon>Legionellales</taxon>
        <taxon>Legionellaceae</taxon>
        <taxon>Legionella</taxon>
    </lineage>
</organism>
<feature type="signal peptide" evidence="1">
    <location>
        <begin position="1"/>
        <end position="23"/>
    </location>
</feature>
<dbReference type="EMBL" id="JAJTND010000004">
    <property type="protein sequence ID" value="MCE3532768.1"/>
    <property type="molecule type" value="Genomic_DNA"/>
</dbReference>
<evidence type="ECO:0000313" key="2">
    <source>
        <dbReference type="EMBL" id="MCE3532768.1"/>
    </source>
</evidence>
<name>A0ABS8X6P4_9GAMM</name>
<reference evidence="2 3" key="1">
    <citation type="journal article" date="2024" name="Pathogens">
        <title>Characterization of a Novel Species of Legionella Isolated from a Healthcare Facility: Legionella resiliens sp. nov.</title>
        <authorList>
            <person name="Cristino S."/>
            <person name="Pascale M.R."/>
            <person name="Marino F."/>
            <person name="Derelitto C."/>
            <person name="Salaris S."/>
            <person name="Orsini M."/>
            <person name="Squarzoni S."/>
            <person name="Grottola A."/>
            <person name="Girolamini L."/>
        </authorList>
    </citation>
    <scope>NUCLEOTIDE SEQUENCE [LARGE SCALE GENOMIC DNA]</scope>
    <source>
        <strain evidence="2 3">8cVS16</strain>
    </source>
</reference>
<keyword evidence="3" id="KW-1185">Reference proteome</keyword>
<dbReference type="Proteomes" id="UP001320170">
    <property type="component" value="Unassembled WGS sequence"/>
</dbReference>
<sequence>MFIKPVLALFGFALYLSPFLALADETKMCNATQQGNCGRFCQAHQGMKSCIIDISTKSGTCTCEDGVSHTKSK</sequence>